<dbReference type="InterPro" id="IPR036365">
    <property type="entry name" value="PGBD-like_sf"/>
</dbReference>
<dbReference type="AlphaFoldDB" id="A0A365H209"/>
<dbReference type="EMBL" id="QLYX01000010">
    <property type="protein sequence ID" value="RAY13079.1"/>
    <property type="molecule type" value="Genomic_DNA"/>
</dbReference>
<dbReference type="InterPro" id="IPR005490">
    <property type="entry name" value="LD_TPept_cat_dom"/>
</dbReference>
<dbReference type="GO" id="GO:0008360">
    <property type="term" value="P:regulation of cell shape"/>
    <property type="evidence" value="ECO:0007669"/>
    <property type="project" value="UniProtKB-UniRule"/>
</dbReference>
<dbReference type="PANTHER" id="PTHR30582:SF2">
    <property type="entry name" value="L,D-TRANSPEPTIDASE YCIB-RELATED"/>
    <property type="match status" value="1"/>
</dbReference>
<dbReference type="GO" id="GO:0071972">
    <property type="term" value="F:peptidoglycan L,D-transpeptidase activity"/>
    <property type="evidence" value="ECO:0007669"/>
    <property type="project" value="TreeGrafter"/>
</dbReference>
<dbReference type="SUPFAM" id="SSF47090">
    <property type="entry name" value="PGBD-like"/>
    <property type="match status" value="1"/>
</dbReference>
<protein>
    <submittedName>
        <fullName evidence="9">Murein L,D-transpeptidase</fullName>
    </submittedName>
</protein>
<dbReference type="InterPro" id="IPR036366">
    <property type="entry name" value="PGBDSf"/>
</dbReference>
<evidence type="ECO:0000256" key="4">
    <source>
        <dbReference type="ARBA" id="ARBA00022984"/>
    </source>
</evidence>
<feature type="active site" description="Proton donor/acceptor" evidence="6">
    <location>
        <position position="228"/>
    </location>
</feature>
<dbReference type="InterPro" id="IPR050979">
    <property type="entry name" value="LD-transpeptidase"/>
</dbReference>
<feature type="domain" description="L,D-TPase catalytic" evidence="8">
    <location>
        <begin position="143"/>
        <end position="264"/>
    </location>
</feature>
<dbReference type="OrthoDB" id="9810670at2"/>
<dbReference type="Pfam" id="PF03734">
    <property type="entry name" value="YkuD"/>
    <property type="match status" value="1"/>
</dbReference>
<dbReference type="SUPFAM" id="SSF141523">
    <property type="entry name" value="L,D-transpeptidase catalytic domain-like"/>
    <property type="match status" value="1"/>
</dbReference>
<evidence type="ECO:0000256" key="6">
    <source>
        <dbReference type="PROSITE-ProRule" id="PRU01373"/>
    </source>
</evidence>
<dbReference type="PANTHER" id="PTHR30582">
    <property type="entry name" value="L,D-TRANSPEPTIDASE"/>
    <property type="match status" value="1"/>
</dbReference>
<dbReference type="Gene3D" id="1.10.101.10">
    <property type="entry name" value="PGBD-like superfamily/PGBD"/>
    <property type="match status" value="1"/>
</dbReference>
<dbReference type="Pfam" id="PF01471">
    <property type="entry name" value="PG_binding_1"/>
    <property type="match status" value="1"/>
</dbReference>
<feature type="active site" description="Nucleophile" evidence="6">
    <location>
        <position position="242"/>
    </location>
</feature>
<feature type="region of interest" description="Disordered" evidence="7">
    <location>
        <begin position="27"/>
        <end position="72"/>
    </location>
</feature>
<keyword evidence="3 6" id="KW-0133">Cell shape</keyword>
<evidence type="ECO:0000313" key="9">
    <source>
        <dbReference type="EMBL" id="RAY13079.1"/>
    </source>
</evidence>
<dbReference type="PROSITE" id="PS52029">
    <property type="entry name" value="LD_TPASE"/>
    <property type="match status" value="1"/>
</dbReference>
<dbReference type="GO" id="GO:0071555">
    <property type="term" value="P:cell wall organization"/>
    <property type="evidence" value="ECO:0007669"/>
    <property type="project" value="UniProtKB-UniRule"/>
</dbReference>
<feature type="compositionally biased region" description="Low complexity" evidence="7">
    <location>
        <begin position="39"/>
        <end position="50"/>
    </location>
</feature>
<dbReference type="CDD" id="cd16913">
    <property type="entry name" value="YkuD_like"/>
    <property type="match status" value="1"/>
</dbReference>
<proteinExistence type="predicted"/>
<dbReference type="PROSITE" id="PS51257">
    <property type="entry name" value="PROKAR_LIPOPROTEIN"/>
    <property type="match status" value="1"/>
</dbReference>
<dbReference type="Proteomes" id="UP000251891">
    <property type="component" value="Unassembled WGS sequence"/>
</dbReference>
<accession>A0A365H209</accession>
<evidence type="ECO:0000256" key="5">
    <source>
        <dbReference type="ARBA" id="ARBA00023316"/>
    </source>
</evidence>
<evidence type="ECO:0000256" key="2">
    <source>
        <dbReference type="ARBA" id="ARBA00022679"/>
    </source>
</evidence>
<dbReference type="Gene3D" id="2.40.440.10">
    <property type="entry name" value="L,D-transpeptidase catalytic domain-like"/>
    <property type="match status" value="1"/>
</dbReference>
<dbReference type="InterPro" id="IPR002477">
    <property type="entry name" value="Peptidoglycan-bd-like"/>
</dbReference>
<dbReference type="InterPro" id="IPR038063">
    <property type="entry name" value="Transpep_catalytic_dom"/>
</dbReference>
<evidence type="ECO:0000313" key="10">
    <source>
        <dbReference type="Proteomes" id="UP000251891"/>
    </source>
</evidence>
<dbReference type="GO" id="GO:0016740">
    <property type="term" value="F:transferase activity"/>
    <property type="evidence" value="ECO:0007669"/>
    <property type="project" value="UniProtKB-KW"/>
</dbReference>
<gene>
    <name evidence="9" type="ORF">DPM19_21510</name>
</gene>
<dbReference type="RefSeq" id="WP_111869773.1">
    <property type="nucleotide sequence ID" value="NZ_QLYX01000010.1"/>
</dbReference>
<dbReference type="GO" id="GO:0018104">
    <property type="term" value="P:peptidoglycan-protein cross-linking"/>
    <property type="evidence" value="ECO:0007669"/>
    <property type="project" value="TreeGrafter"/>
</dbReference>
<keyword evidence="4 6" id="KW-0573">Peptidoglycan synthesis</keyword>
<reference evidence="9 10" key="1">
    <citation type="submission" date="2018-06" db="EMBL/GenBank/DDBJ databases">
        <title>Actinomadura craniellae sp. nov. isolated from marine sponge Craniella sp.</title>
        <authorList>
            <person name="Li L."/>
            <person name="Xu Q.H."/>
            <person name="Lin H.W."/>
            <person name="Lu Y.H."/>
        </authorList>
    </citation>
    <scope>NUCLEOTIDE SEQUENCE [LARGE SCALE GENOMIC DNA]</scope>
    <source>
        <strain evidence="9 10">LHW63021</strain>
    </source>
</reference>
<evidence type="ECO:0000259" key="8">
    <source>
        <dbReference type="PROSITE" id="PS52029"/>
    </source>
</evidence>
<comment type="pathway">
    <text evidence="1 6">Cell wall biogenesis; peptidoglycan biosynthesis.</text>
</comment>
<name>A0A365H209_9ACTN</name>
<keyword evidence="2" id="KW-0808">Transferase</keyword>
<organism evidence="9 10">
    <name type="scientific">Actinomadura craniellae</name>
    <dbReference type="NCBI Taxonomy" id="2231787"/>
    <lineage>
        <taxon>Bacteria</taxon>
        <taxon>Bacillati</taxon>
        <taxon>Actinomycetota</taxon>
        <taxon>Actinomycetes</taxon>
        <taxon>Streptosporangiales</taxon>
        <taxon>Thermomonosporaceae</taxon>
        <taxon>Actinomadura</taxon>
    </lineage>
</organism>
<sequence length="269" mass="28865">MSMRSGSAGIVVIGGIMVLAGCSGGSSQARADGVGATRSAPATPTTATPAPTSPTPTPTPLVRRTLKPGARNADVRALQQRLKELKYDPGKIDGKYGPTLQRAVWAFQKVNSLKVSGTVDKRFWAALDAPKAPRPVSAKRERTRVDVDLRRQYLVVYQAGQVALISTISSGNGEYYCARDFGATKPRCRYAGTPTGDFRTGRRASGWETSPLGQLYNPIYFNGGIAFHGSLTVPSYPDSHGCVRLPMHVAEVFPRLVGTNVPVHVRRPS</sequence>
<keyword evidence="5 6" id="KW-0961">Cell wall biogenesis/degradation</keyword>
<dbReference type="UniPathway" id="UPA00219"/>
<evidence type="ECO:0000256" key="1">
    <source>
        <dbReference type="ARBA" id="ARBA00004752"/>
    </source>
</evidence>
<comment type="caution">
    <text evidence="9">The sequence shown here is derived from an EMBL/GenBank/DDBJ whole genome shotgun (WGS) entry which is preliminary data.</text>
</comment>
<dbReference type="GO" id="GO:0005576">
    <property type="term" value="C:extracellular region"/>
    <property type="evidence" value="ECO:0007669"/>
    <property type="project" value="TreeGrafter"/>
</dbReference>
<evidence type="ECO:0000256" key="3">
    <source>
        <dbReference type="ARBA" id="ARBA00022960"/>
    </source>
</evidence>
<evidence type="ECO:0000256" key="7">
    <source>
        <dbReference type="SAM" id="MobiDB-lite"/>
    </source>
</evidence>
<keyword evidence="10" id="KW-1185">Reference proteome</keyword>